<proteinExistence type="predicted"/>
<dbReference type="RefSeq" id="WP_129192191.1">
    <property type="nucleotide sequence ID" value="NZ_CP035491.1"/>
</dbReference>
<dbReference type="OrthoDB" id="3171769at2"/>
<protein>
    <submittedName>
        <fullName evidence="2">Uncharacterized protein</fullName>
    </submittedName>
</protein>
<evidence type="ECO:0000313" key="3">
    <source>
        <dbReference type="Proteomes" id="UP000291259"/>
    </source>
</evidence>
<gene>
    <name evidence="2" type="ORF">ET445_16230</name>
</gene>
<organism evidence="2 3">
    <name type="scientific">Agromyces protaetiae</name>
    <dbReference type="NCBI Taxonomy" id="2509455"/>
    <lineage>
        <taxon>Bacteria</taxon>
        <taxon>Bacillati</taxon>
        <taxon>Actinomycetota</taxon>
        <taxon>Actinomycetes</taxon>
        <taxon>Micrococcales</taxon>
        <taxon>Microbacteriaceae</taxon>
        <taxon>Agromyces</taxon>
    </lineage>
</organism>
<evidence type="ECO:0000313" key="2">
    <source>
        <dbReference type="EMBL" id="QAY74647.1"/>
    </source>
</evidence>
<dbReference type="NCBIfam" id="NF038403">
    <property type="entry name" value="perm_prefix_1"/>
    <property type="match status" value="1"/>
</dbReference>
<reference evidence="2 3" key="1">
    <citation type="submission" date="2019-01" db="EMBL/GenBank/DDBJ databases">
        <title>Genome sequencing of strain FW100M-8.</title>
        <authorList>
            <person name="Heo J."/>
            <person name="Kim S.-J."/>
            <person name="Kim J.-S."/>
            <person name="Hong S.-B."/>
            <person name="Kwon S.-W."/>
        </authorList>
    </citation>
    <scope>NUCLEOTIDE SEQUENCE [LARGE SCALE GENOMIC DNA]</scope>
    <source>
        <strain evidence="2 3">FW100M-8</strain>
    </source>
</reference>
<keyword evidence="1" id="KW-0812">Transmembrane</keyword>
<dbReference type="EMBL" id="CP035491">
    <property type="protein sequence ID" value="QAY74647.1"/>
    <property type="molecule type" value="Genomic_DNA"/>
</dbReference>
<dbReference type="InterPro" id="IPR047928">
    <property type="entry name" value="Perm_prefix_1"/>
</dbReference>
<dbReference type="KEGG" id="agf:ET445_16230"/>
<dbReference type="AlphaFoldDB" id="A0A4P6FKW4"/>
<sequence>MTTAPGTLTDRYVWAVTRNVPDAQRADLDRELRERIGDSIDALVETGRAPADAERMALTELGDPGALAASYVDRPLQLIGPRYYLTWWRLIKLLYSVVLPIAVAAVAFGQVLGQEPVGQIIGTTITAAIAIAVHLGFWTTLVFAVLDRNPRADAELPWAIDMLPLVPPPARLSRRADLIASLVFLGIFAALIVWQQFGVPYVPGLEGVPFLNPDLWSFWLPYFLGLIALEILFAIAIYRWGWNPWLAGTNLLLNLAFAVPAIWLFTTGQLVSPEAIAAMGWPWDADSEWVVTAVVVVTIAGVAVWDVIDGVIKTVRGRGGSVLALGHI</sequence>
<keyword evidence="1" id="KW-1133">Transmembrane helix</keyword>
<name>A0A4P6FKW4_9MICO</name>
<dbReference type="Proteomes" id="UP000291259">
    <property type="component" value="Chromosome"/>
</dbReference>
<feature type="transmembrane region" description="Helical" evidence="1">
    <location>
        <begin position="245"/>
        <end position="265"/>
    </location>
</feature>
<evidence type="ECO:0000256" key="1">
    <source>
        <dbReference type="SAM" id="Phobius"/>
    </source>
</evidence>
<keyword evidence="3" id="KW-1185">Reference proteome</keyword>
<keyword evidence="1" id="KW-0472">Membrane</keyword>
<feature type="transmembrane region" description="Helical" evidence="1">
    <location>
        <begin position="125"/>
        <end position="146"/>
    </location>
</feature>
<feature type="transmembrane region" description="Helical" evidence="1">
    <location>
        <begin position="178"/>
        <end position="197"/>
    </location>
</feature>
<feature type="transmembrane region" description="Helical" evidence="1">
    <location>
        <begin position="217"/>
        <end position="238"/>
    </location>
</feature>
<feature type="transmembrane region" description="Helical" evidence="1">
    <location>
        <begin position="93"/>
        <end position="113"/>
    </location>
</feature>
<accession>A0A4P6FKW4</accession>
<feature type="transmembrane region" description="Helical" evidence="1">
    <location>
        <begin position="289"/>
        <end position="308"/>
    </location>
</feature>